<dbReference type="STRING" id="1873176.BFN67_20500"/>
<dbReference type="InterPro" id="IPR036873">
    <property type="entry name" value="Rhodanese-like_dom_sf"/>
</dbReference>
<dbReference type="SUPFAM" id="SSF52821">
    <property type="entry name" value="Rhodanese/Cell cycle control phosphatase"/>
    <property type="match status" value="1"/>
</dbReference>
<keyword evidence="3" id="KW-1185">Reference proteome</keyword>
<protein>
    <submittedName>
        <fullName evidence="2">Rhodanese</fullName>
    </submittedName>
</protein>
<name>A0A1V8RPA1_9HYPH</name>
<sequence>MNGRTIALLLAASITGQLTPPWAMPVRAQAQWTPAVEEPDTYRMNEYRGPVPQTLAGARVVTTEEAEALWRAGETVFLDVMPYTPKPADLPAGTIWRDRVRKDIPGSLWLVNVGYGALSAETTAYFRDALDRVSRGTKDKPLLFYCMTDCWMSWNAARRAVEWGYRSVLWYPLGADGWEKAGLPLKESRPYVANH</sequence>
<reference evidence="2 3" key="1">
    <citation type="journal article" date="2016" name="Int. J. Syst. Evol. Microbiol.">
        <title>Pseudaminobacter manganicus sp. nov., isolated from sludge of a manganese mine.</title>
        <authorList>
            <person name="Li J."/>
            <person name="Huang J."/>
            <person name="Liao S."/>
            <person name="Wang G."/>
        </authorList>
    </citation>
    <scope>NUCLEOTIDE SEQUENCE [LARGE SCALE GENOMIC DNA]</scope>
    <source>
        <strain evidence="2 3">JH-7</strain>
    </source>
</reference>
<organism evidence="2 3">
    <name type="scientific">Manganibacter manganicus</name>
    <dbReference type="NCBI Taxonomy" id="1873176"/>
    <lineage>
        <taxon>Bacteria</taxon>
        <taxon>Pseudomonadati</taxon>
        <taxon>Pseudomonadota</taxon>
        <taxon>Alphaproteobacteria</taxon>
        <taxon>Hyphomicrobiales</taxon>
        <taxon>Phyllobacteriaceae</taxon>
        <taxon>Manganibacter</taxon>
    </lineage>
</organism>
<proteinExistence type="predicted"/>
<gene>
    <name evidence="2" type="ORF">BFN67_20500</name>
</gene>
<accession>A0A1V8RPA1</accession>
<comment type="caution">
    <text evidence="2">The sequence shown here is derived from an EMBL/GenBank/DDBJ whole genome shotgun (WGS) entry which is preliminary data.</text>
</comment>
<dbReference type="NCBIfam" id="TIGR03865">
    <property type="entry name" value="PQQ_CXXCW"/>
    <property type="match status" value="1"/>
</dbReference>
<dbReference type="InterPro" id="IPR022376">
    <property type="entry name" value="PQQ_CXXCW"/>
</dbReference>
<evidence type="ECO:0000313" key="2">
    <source>
        <dbReference type="EMBL" id="OQM75031.1"/>
    </source>
</evidence>
<dbReference type="RefSeq" id="WP_080920231.1">
    <property type="nucleotide sequence ID" value="NZ_MDET01000022.1"/>
</dbReference>
<evidence type="ECO:0000313" key="3">
    <source>
        <dbReference type="Proteomes" id="UP000191905"/>
    </source>
</evidence>
<dbReference type="OrthoDB" id="176845at2"/>
<dbReference type="InterPro" id="IPR001763">
    <property type="entry name" value="Rhodanese-like_dom"/>
</dbReference>
<dbReference type="CDD" id="cd00158">
    <property type="entry name" value="RHOD"/>
    <property type="match status" value="1"/>
</dbReference>
<dbReference type="Proteomes" id="UP000191905">
    <property type="component" value="Unassembled WGS sequence"/>
</dbReference>
<evidence type="ECO:0000259" key="1">
    <source>
        <dbReference type="PROSITE" id="PS50206"/>
    </source>
</evidence>
<dbReference type="EMBL" id="MDET01000022">
    <property type="protein sequence ID" value="OQM75031.1"/>
    <property type="molecule type" value="Genomic_DNA"/>
</dbReference>
<feature type="domain" description="Rhodanese" evidence="1">
    <location>
        <begin position="126"/>
        <end position="187"/>
    </location>
</feature>
<dbReference type="Gene3D" id="3.40.250.10">
    <property type="entry name" value="Rhodanese-like domain"/>
    <property type="match status" value="1"/>
</dbReference>
<dbReference type="PROSITE" id="PS50206">
    <property type="entry name" value="RHODANESE_3"/>
    <property type="match status" value="1"/>
</dbReference>
<dbReference type="AlphaFoldDB" id="A0A1V8RPA1"/>